<comment type="similarity">
    <text evidence="2 5">Belongs to the pseudouridine synthase TruB family. Type 1 subfamily.</text>
</comment>
<organism evidence="8 9">
    <name type="scientific">Nitrospira tepida</name>
    <dbReference type="NCBI Taxonomy" id="2973512"/>
    <lineage>
        <taxon>Bacteria</taxon>
        <taxon>Pseudomonadati</taxon>
        <taxon>Nitrospirota</taxon>
        <taxon>Nitrospiria</taxon>
        <taxon>Nitrospirales</taxon>
        <taxon>Nitrospiraceae</taxon>
        <taxon>Nitrospira</taxon>
    </lineage>
</organism>
<proteinExistence type="inferred from homology"/>
<dbReference type="GO" id="GO:1990481">
    <property type="term" value="P:mRNA pseudouridine synthesis"/>
    <property type="evidence" value="ECO:0007669"/>
    <property type="project" value="TreeGrafter"/>
</dbReference>
<dbReference type="AlphaFoldDB" id="A0AA86T8L2"/>
<name>A0AA86T8L2_9BACT</name>
<evidence type="ECO:0000256" key="5">
    <source>
        <dbReference type="HAMAP-Rule" id="MF_01080"/>
    </source>
</evidence>
<evidence type="ECO:0000259" key="6">
    <source>
        <dbReference type="Pfam" id="PF01509"/>
    </source>
</evidence>
<gene>
    <name evidence="5" type="primary">truB</name>
    <name evidence="8" type="ORF">DNFV4_04118</name>
</gene>
<evidence type="ECO:0000256" key="2">
    <source>
        <dbReference type="ARBA" id="ARBA00005642"/>
    </source>
</evidence>
<dbReference type="Gene3D" id="3.30.2350.10">
    <property type="entry name" value="Pseudouridine synthase"/>
    <property type="match status" value="1"/>
</dbReference>
<evidence type="ECO:0000256" key="3">
    <source>
        <dbReference type="ARBA" id="ARBA00022694"/>
    </source>
</evidence>
<dbReference type="RefSeq" id="WP_289271086.1">
    <property type="nucleotide sequence ID" value="NZ_OX365700.1"/>
</dbReference>
<keyword evidence="3 5" id="KW-0819">tRNA processing</keyword>
<evidence type="ECO:0000313" key="9">
    <source>
        <dbReference type="Proteomes" id="UP001179121"/>
    </source>
</evidence>
<feature type="active site" description="Nucleophile" evidence="5">
    <location>
        <position position="54"/>
    </location>
</feature>
<reference evidence="8" key="1">
    <citation type="submission" date="2022-10" db="EMBL/GenBank/DDBJ databases">
        <authorList>
            <person name="Koch H."/>
        </authorList>
    </citation>
    <scope>NUCLEOTIDE SEQUENCE</scope>
    <source>
        <strain evidence="8">DNF</strain>
    </source>
</reference>
<feature type="domain" description="Pseudouridine synthase II N-terminal" evidence="6">
    <location>
        <begin position="42"/>
        <end position="187"/>
    </location>
</feature>
<dbReference type="EC" id="5.4.99.25" evidence="5"/>
<keyword evidence="9" id="KW-1185">Reference proteome</keyword>
<dbReference type="PANTHER" id="PTHR13767">
    <property type="entry name" value="TRNA-PSEUDOURIDINE SYNTHASE"/>
    <property type="match status" value="1"/>
</dbReference>
<dbReference type="GO" id="GO:0160148">
    <property type="term" value="F:tRNA pseudouridine(55) synthase activity"/>
    <property type="evidence" value="ECO:0007669"/>
    <property type="project" value="UniProtKB-EC"/>
</dbReference>
<dbReference type="InterPro" id="IPR020103">
    <property type="entry name" value="PsdUridine_synth_cat_dom_sf"/>
</dbReference>
<dbReference type="PANTHER" id="PTHR13767:SF2">
    <property type="entry name" value="PSEUDOURIDYLATE SYNTHASE TRUB1"/>
    <property type="match status" value="1"/>
</dbReference>
<evidence type="ECO:0000259" key="7">
    <source>
        <dbReference type="Pfam" id="PF16198"/>
    </source>
</evidence>
<dbReference type="CDD" id="cd02573">
    <property type="entry name" value="PseudoU_synth_EcTruB"/>
    <property type="match status" value="1"/>
</dbReference>
<dbReference type="Pfam" id="PF01509">
    <property type="entry name" value="TruB_N"/>
    <property type="match status" value="1"/>
</dbReference>
<feature type="domain" description="tRNA pseudouridylate synthase B C-terminal" evidence="7">
    <location>
        <begin position="188"/>
        <end position="228"/>
    </location>
</feature>
<comment type="function">
    <text evidence="5">Responsible for synthesis of pseudouridine from uracil-55 in the psi GC loop of transfer RNAs.</text>
</comment>
<evidence type="ECO:0000256" key="4">
    <source>
        <dbReference type="ARBA" id="ARBA00023235"/>
    </source>
</evidence>
<dbReference type="SUPFAM" id="SSF55120">
    <property type="entry name" value="Pseudouridine synthase"/>
    <property type="match status" value="1"/>
</dbReference>
<dbReference type="KEGG" id="nti:DNFV4_04118"/>
<dbReference type="GO" id="GO:0003723">
    <property type="term" value="F:RNA binding"/>
    <property type="evidence" value="ECO:0007669"/>
    <property type="project" value="InterPro"/>
</dbReference>
<protein>
    <recommendedName>
        <fullName evidence="5">tRNA pseudouridine synthase B</fullName>
        <ecNumber evidence="5">5.4.99.25</ecNumber>
    </recommendedName>
    <alternativeName>
        <fullName evidence="5">tRNA pseudouridine(55) synthase</fullName>
        <shortName evidence="5">Psi55 synthase</shortName>
    </alternativeName>
    <alternativeName>
        <fullName evidence="5">tRNA pseudouridylate synthase</fullName>
    </alternativeName>
    <alternativeName>
        <fullName evidence="5">tRNA-uridine isomerase</fullName>
    </alternativeName>
</protein>
<dbReference type="HAMAP" id="MF_01080">
    <property type="entry name" value="TruB_bact"/>
    <property type="match status" value="1"/>
</dbReference>
<dbReference type="NCBIfam" id="TIGR00431">
    <property type="entry name" value="TruB"/>
    <property type="match status" value="1"/>
</dbReference>
<accession>A0AA86T8L2</accession>
<keyword evidence="4 5" id="KW-0413">Isomerase</keyword>
<dbReference type="InterPro" id="IPR002501">
    <property type="entry name" value="PsdUridine_synth_N"/>
</dbReference>
<dbReference type="InterPro" id="IPR014780">
    <property type="entry name" value="tRNA_psdUridine_synth_TruB"/>
</dbReference>
<sequence>MGAGVMPVEECRAAALSDGVLAVNKPAGWTSHDVVARLRPLFRGLKVGHAGTLDPAATGVLPILIGQATRVAEYLVEWDKEYETVLRLGQVTDTQDATGVVLERRPVTGITLDQVHAAASRFVGRTMQVPPMYSAVKIAGVPLYRSARAGRTVEREPRTVTIYRLDVLGMDGPDIRLRVVCSKGTYIRTLCADLGQALGPGGHAALLVRSRVGPLHLDQARTVGSIVEGWEAEKGPALSLSLDQALSLFAAGTVDEETARRARHGMPVPVRAVIWTQEAAASRGEAERMVRIHDPQGRLLGVGLAAAPDNPDGVIRMRKVFASSRTDS</sequence>
<dbReference type="Pfam" id="PF16198">
    <property type="entry name" value="TruB_C_2"/>
    <property type="match status" value="1"/>
</dbReference>
<evidence type="ECO:0000256" key="1">
    <source>
        <dbReference type="ARBA" id="ARBA00000385"/>
    </source>
</evidence>
<dbReference type="GO" id="GO:0031119">
    <property type="term" value="P:tRNA pseudouridine synthesis"/>
    <property type="evidence" value="ECO:0007669"/>
    <property type="project" value="UniProtKB-UniRule"/>
</dbReference>
<dbReference type="InterPro" id="IPR032819">
    <property type="entry name" value="TruB_C"/>
</dbReference>
<comment type="catalytic activity">
    <reaction evidence="1 5">
        <text>uridine(55) in tRNA = pseudouridine(55) in tRNA</text>
        <dbReference type="Rhea" id="RHEA:42532"/>
        <dbReference type="Rhea" id="RHEA-COMP:10101"/>
        <dbReference type="Rhea" id="RHEA-COMP:10102"/>
        <dbReference type="ChEBI" id="CHEBI:65314"/>
        <dbReference type="ChEBI" id="CHEBI:65315"/>
        <dbReference type="EC" id="5.4.99.25"/>
    </reaction>
</comment>
<evidence type="ECO:0000313" key="8">
    <source>
        <dbReference type="EMBL" id="CAI4033676.1"/>
    </source>
</evidence>
<dbReference type="Proteomes" id="UP001179121">
    <property type="component" value="Chromosome"/>
</dbReference>
<dbReference type="EMBL" id="OX365700">
    <property type="protein sequence ID" value="CAI4033676.1"/>
    <property type="molecule type" value="Genomic_DNA"/>
</dbReference>